<keyword evidence="3 5" id="KW-1133">Transmembrane helix</keyword>
<feature type="transmembrane region" description="Helical" evidence="5">
    <location>
        <begin position="199"/>
        <end position="217"/>
    </location>
</feature>
<dbReference type="Proteomes" id="UP000245430">
    <property type="component" value="Unassembled WGS sequence"/>
</dbReference>
<comment type="caution">
    <text evidence="7">The sequence shown here is derived from an EMBL/GenBank/DDBJ whole genome shotgun (WGS) entry which is preliminary data.</text>
</comment>
<feature type="transmembrane region" description="Helical" evidence="5">
    <location>
        <begin position="7"/>
        <end position="31"/>
    </location>
</feature>
<evidence type="ECO:0000313" key="8">
    <source>
        <dbReference type="Proteomes" id="UP000245430"/>
    </source>
</evidence>
<accession>A0A316DKI0</accession>
<protein>
    <submittedName>
        <fullName evidence="7">O-antigen ligase-like membrane protein</fullName>
    </submittedName>
</protein>
<evidence type="ECO:0000256" key="1">
    <source>
        <dbReference type="ARBA" id="ARBA00004141"/>
    </source>
</evidence>
<evidence type="ECO:0000256" key="2">
    <source>
        <dbReference type="ARBA" id="ARBA00022692"/>
    </source>
</evidence>
<dbReference type="OrthoDB" id="1413706at2"/>
<sequence length="408" mass="47097">MILIPLLILFVIILVRFQKGMFAAFLVLVATKSVIDAFWEYQIGPFSILAIQGFLVPVLFFDVFKRRKIVPKFWNITAKIYLLAMSLGIIWGFVEKPIGVFQNAFLSFNSYLGFFLIPLLITKQSEFRKLLIVIMICGIFPIMISLFQFQTGIIFQERETIGMTRYVGFYHDAFPVRFYGLMTLLVILIYNSIFKTKSFLLKGFMALMSIGAFFSIYLVFSKAAVGIIGLWIVILLLFSKSKIKQVFSIIIGLSVILIVFGDTFFDSIEQLFSKEIGYESGEVKDARYTLAGRGYIWQEAWDFWTTKQSVFFQWVGDGLQRPVHNEFLRVLLANGIIGLILLVIFVFTMLKNVFKIHKNIRIFGLMLFGMYLIDCIGLVPGVYYYYNILVWGIIGLLLLRKDLFVKQY</sequence>
<feature type="transmembrane region" description="Helical" evidence="5">
    <location>
        <begin position="327"/>
        <end position="350"/>
    </location>
</feature>
<feature type="transmembrane region" description="Helical" evidence="5">
    <location>
        <begin position="362"/>
        <end position="379"/>
    </location>
</feature>
<proteinExistence type="predicted"/>
<feature type="domain" description="O-antigen ligase-related" evidence="6">
    <location>
        <begin position="210"/>
        <end position="343"/>
    </location>
</feature>
<feature type="transmembrane region" description="Helical" evidence="5">
    <location>
        <begin position="130"/>
        <end position="156"/>
    </location>
</feature>
<evidence type="ECO:0000313" key="7">
    <source>
        <dbReference type="EMBL" id="PWK18012.1"/>
    </source>
</evidence>
<evidence type="ECO:0000256" key="3">
    <source>
        <dbReference type="ARBA" id="ARBA00022989"/>
    </source>
</evidence>
<dbReference type="Pfam" id="PF04932">
    <property type="entry name" value="Wzy_C"/>
    <property type="match status" value="1"/>
</dbReference>
<evidence type="ECO:0000256" key="5">
    <source>
        <dbReference type="SAM" id="Phobius"/>
    </source>
</evidence>
<gene>
    <name evidence="7" type="ORF">LX78_02411</name>
</gene>
<feature type="transmembrane region" description="Helical" evidence="5">
    <location>
        <begin position="100"/>
        <end position="121"/>
    </location>
</feature>
<dbReference type="InterPro" id="IPR007016">
    <property type="entry name" value="O-antigen_ligase-rel_domated"/>
</dbReference>
<feature type="transmembrane region" description="Helical" evidence="5">
    <location>
        <begin position="246"/>
        <end position="265"/>
    </location>
</feature>
<dbReference type="GO" id="GO:0016874">
    <property type="term" value="F:ligase activity"/>
    <property type="evidence" value="ECO:0007669"/>
    <property type="project" value="UniProtKB-KW"/>
</dbReference>
<feature type="transmembrane region" description="Helical" evidence="5">
    <location>
        <begin position="43"/>
        <end position="64"/>
    </location>
</feature>
<feature type="transmembrane region" description="Helical" evidence="5">
    <location>
        <begin position="176"/>
        <end position="194"/>
    </location>
</feature>
<keyword evidence="7" id="KW-0436">Ligase</keyword>
<comment type="subcellular location">
    <subcellularLocation>
        <location evidence="1">Membrane</location>
        <topology evidence="1">Multi-pass membrane protein</topology>
    </subcellularLocation>
</comment>
<evidence type="ECO:0000256" key="4">
    <source>
        <dbReference type="ARBA" id="ARBA00023136"/>
    </source>
</evidence>
<feature type="transmembrane region" description="Helical" evidence="5">
    <location>
        <begin position="76"/>
        <end position="94"/>
    </location>
</feature>
<dbReference type="GO" id="GO:0016020">
    <property type="term" value="C:membrane"/>
    <property type="evidence" value="ECO:0007669"/>
    <property type="project" value="UniProtKB-SubCell"/>
</dbReference>
<keyword evidence="8" id="KW-1185">Reference proteome</keyword>
<dbReference type="EMBL" id="QGGP01000006">
    <property type="protein sequence ID" value="PWK18012.1"/>
    <property type="molecule type" value="Genomic_DNA"/>
</dbReference>
<dbReference type="RefSeq" id="WP_109682894.1">
    <property type="nucleotide sequence ID" value="NZ_QGGP01000006.1"/>
</dbReference>
<reference evidence="7 8" key="1">
    <citation type="submission" date="2018-05" db="EMBL/GenBank/DDBJ databases">
        <title>Genomic Encyclopedia of Archaeal and Bacterial Type Strains, Phase II (KMG-II): from individual species to whole genera.</title>
        <authorList>
            <person name="Goeker M."/>
        </authorList>
    </citation>
    <scope>NUCLEOTIDE SEQUENCE [LARGE SCALE GENOMIC DNA]</scope>
    <source>
        <strain evidence="7 8">DSM 22637</strain>
    </source>
</reference>
<name>A0A316DKI0_9FLAO</name>
<feature type="transmembrane region" description="Helical" evidence="5">
    <location>
        <begin position="223"/>
        <end position="239"/>
    </location>
</feature>
<keyword evidence="4 5" id="KW-0472">Membrane</keyword>
<dbReference type="AlphaFoldDB" id="A0A316DKI0"/>
<organism evidence="7 8">
    <name type="scientific">Xanthomarina spongicola</name>
    <dbReference type="NCBI Taxonomy" id="570520"/>
    <lineage>
        <taxon>Bacteria</taxon>
        <taxon>Pseudomonadati</taxon>
        <taxon>Bacteroidota</taxon>
        <taxon>Flavobacteriia</taxon>
        <taxon>Flavobacteriales</taxon>
        <taxon>Flavobacteriaceae</taxon>
        <taxon>Xanthomarina</taxon>
    </lineage>
</organism>
<evidence type="ECO:0000259" key="6">
    <source>
        <dbReference type="Pfam" id="PF04932"/>
    </source>
</evidence>
<keyword evidence="2 5" id="KW-0812">Transmembrane</keyword>